<dbReference type="AlphaFoldDB" id="A0A120CUH2"/>
<dbReference type="PATRIC" id="fig|121290.4.peg.306"/>
<name>A0A120CUH2_HYPSL</name>
<organism evidence="2 3">
    <name type="scientific">Hyphomicrobium sulfonivorans</name>
    <dbReference type="NCBI Taxonomy" id="121290"/>
    <lineage>
        <taxon>Bacteria</taxon>
        <taxon>Pseudomonadati</taxon>
        <taxon>Pseudomonadota</taxon>
        <taxon>Alphaproteobacteria</taxon>
        <taxon>Hyphomicrobiales</taxon>
        <taxon>Hyphomicrobiaceae</taxon>
        <taxon>Hyphomicrobium</taxon>
    </lineage>
</organism>
<dbReference type="Proteomes" id="UP000059074">
    <property type="component" value="Unassembled WGS sequence"/>
</dbReference>
<sequence>MKSASFFSRHRGRRLRFPAALLVVLAAGAGVAFGGGKPSTDGLTVEQIKVDAAPLTAFDPTKPAETRFGKLTWKGGLVLTSTSPYFGGWSGIRLDGEGRNFLAVSDAGIWMTGALDYSDGAPAGISDASVGAIQSKDGDALSRGKDRDAEGLALISGTPRDGSVYISFERKHRISRYDVGPDGLSPARGKVVLPEDAKDMPGNGGFEGIAVIRGDGPNSGKLVAFSEELRDSDGNYTAWIWEADDKPLRFHMTNDGDYAVTDVAPLPDGGLLVLERRFRLSEGVRMRLRHIHAEQLKPGAIIDADILVAADGRSNIDNIEGLSVNAGPDGELIVTMISDNNYNPAFQRTLLLQFSLKAADIASVAGGSKNDQP</sequence>
<dbReference type="RefSeq" id="WP_068462766.1">
    <property type="nucleotide sequence ID" value="NZ_LMTR01000073.1"/>
</dbReference>
<evidence type="ECO:0000313" key="2">
    <source>
        <dbReference type="EMBL" id="KWT66207.1"/>
    </source>
</evidence>
<protein>
    <recommendedName>
        <fullName evidence="1">Phytase-like domain-containing protein</fullName>
    </recommendedName>
</protein>
<dbReference type="STRING" id="121290.APY04_2403"/>
<dbReference type="InterPro" id="IPR014567">
    <property type="entry name" value="UCP031900"/>
</dbReference>
<reference evidence="2 3" key="1">
    <citation type="submission" date="2015-10" db="EMBL/GenBank/DDBJ databases">
        <title>Transcriptomic analysis of a linuron degrading triple-species bacterial consortium.</title>
        <authorList>
            <person name="Albers P."/>
        </authorList>
    </citation>
    <scope>NUCLEOTIDE SEQUENCE [LARGE SCALE GENOMIC DNA]</scope>
    <source>
        <strain evidence="2 3">WDL6</strain>
    </source>
</reference>
<dbReference type="OrthoDB" id="9798693at2"/>
<accession>A0A120CUH2</accession>
<dbReference type="InterPro" id="IPR027372">
    <property type="entry name" value="Phytase-like_dom"/>
</dbReference>
<evidence type="ECO:0000259" key="1">
    <source>
        <dbReference type="Pfam" id="PF13449"/>
    </source>
</evidence>
<evidence type="ECO:0000313" key="3">
    <source>
        <dbReference type="Proteomes" id="UP000059074"/>
    </source>
</evidence>
<dbReference type="EMBL" id="LMTR01000073">
    <property type="protein sequence ID" value="KWT66207.1"/>
    <property type="molecule type" value="Genomic_DNA"/>
</dbReference>
<dbReference type="Pfam" id="PF13449">
    <property type="entry name" value="Phytase-like"/>
    <property type="match status" value="1"/>
</dbReference>
<feature type="domain" description="Phytase-like" evidence="1">
    <location>
        <begin position="85"/>
        <end position="342"/>
    </location>
</feature>
<gene>
    <name evidence="2" type="ORF">APY04_2403</name>
</gene>
<comment type="caution">
    <text evidence="2">The sequence shown here is derived from an EMBL/GenBank/DDBJ whole genome shotgun (WGS) entry which is preliminary data.</text>
</comment>
<keyword evidence="3" id="KW-1185">Reference proteome</keyword>
<proteinExistence type="predicted"/>
<dbReference type="SUPFAM" id="SSF50952">
    <property type="entry name" value="Soluble quinoprotein glucose dehydrogenase"/>
    <property type="match status" value="1"/>
</dbReference>
<dbReference type="PIRSF" id="PIRSF031900">
    <property type="entry name" value="UCP031900"/>
    <property type="match status" value="1"/>
</dbReference>
<dbReference type="InterPro" id="IPR011041">
    <property type="entry name" value="Quinoprot_gluc/sorb_DH_b-prop"/>
</dbReference>